<dbReference type="RefSeq" id="WP_317138324.1">
    <property type="nucleotide sequence ID" value="NZ_CP118157.1"/>
</dbReference>
<dbReference type="EMBL" id="CP118157">
    <property type="protein sequence ID" value="WOF21846.1"/>
    <property type="molecule type" value="Genomic_DNA"/>
</dbReference>
<accession>A0AA97FE59</accession>
<proteinExistence type="predicted"/>
<evidence type="ECO:0000313" key="4">
    <source>
        <dbReference type="Proteomes" id="UP001305498"/>
    </source>
</evidence>
<dbReference type="Proteomes" id="UP001305498">
    <property type="component" value="Chromosome"/>
</dbReference>
<feature type="compositionally biased region" description="Basic and acidic residues" evidence="1">
    <location>
        <begin position="15"/>
        <end position="27"/>
    </location>
</feature>
<evidence type="ECO:0000313" key="3">
    <source>
        <dbReference type="EMBL" id="WOF21846.1"/>
    </source>
</evidence>
<keyword evidence="4" id="KW-1185">Reference proteome</keyword>
<keyword evidence="2" id="KW-0472">Membrane</keyword>
<organism evidence="3 4">
    <name type="scientific">Microbacterium betulae</name>
    <dbReference type="NCBI Taxonomy" id="2981139"/>
    <lineage>
        <taxon>Bacteria</taxon>
        <taxon>Bacillati</taxon>
        <taxon>Actinomycetota</taxon>
        <taxon>Actinomycetes</taxon>
        <taxon>Micrococcales</taxon>
        <taxon>Microbacteriaceae</taxon>
        <taxon>Microbacterium</taxon>
    </lineage>
</organism>
<dbReference type="AlphaFoldDB" id="A0AA97FE59"/>
<evidence type="ECO:0008006" key="5">
    <source>
        <dbReference type="Google" id="ProtNLM"/>
    </source>
</evidence>
<feature type="region of interest" description="Disordered" evidence="1">
    <location>
        <begin position="155"/>
        <end position="209"/>
    </location>
</feature>
<protein>
    <recommendedName>
        <fullName evidence="5">Cell division protein FtsL</fullName>
    </recommendedName>
</protein>
<sequence>MSLAVQSAATTAPARRSDDERRPDLRPVEAPARRRRPRLAYAIVAVVGAVLIAVAQMALSVMSTQSTFEIASLDAQKRELTLEAQTLYDEVAGLGSPQNLAAQASALGMVIDAAPSYLRLSDGAVVGGGQAAGDASTVDAGSRSAVGNAFLADTQASSAEDAADEAPSDEAVSGEEASGTQGEDAVEEEPVEPQLPPAITDGLPSPATH</sequence>
<gene>
    <name evidence="3" type="ORF">N8K70_10665</name>
</gene>
<keyword evidence="2" id="KW-0812">Transmembrane</keyword>
<feature type="region of interest" description="Disordered" evidence="1">
    <location>
        <begin position="1"/>
        <end position="31"/>
    </location>
</feature>
<feature type="compositionally biased region" description="Polar residues" evidence="1">
    <location>
        <begin position="1"/>
        <end position="10"/>
    </location>
</feature>
<feature type="transmembrane region" description="Helical" evidence="2">
    <location>
        <begin position="39"/>
        <end position="59"/>
    </location>
</feature>
<evidence type="ECO:0000256" key="2">
    <source>
        <dbReference type="SAM" id="Phobius"/>
    </source>
</evidence>
<reference evidence="3 4" key="1">
    <citation type="submission" date="2023-02" db="EMBL/GenBank/DDBJ databases">
        <title>Microbacterium betulae sp. nov., isolated from birch wood.</title>
        <authorList>
            <person name="Pasciak M."/>
            <person name="Pawlik K.J."/>
            <person name="Martynowski D."/>
            <person name="Laczmanski L."/>
            <person name="Ciekot J."/>
            <person name="Szponar B."/>
            <person name="Wojcik-Fatla A."/>
            <person name="Mackiewicz B."/>
            <person name="Farian E."/>
            <person name="Cholewa G."/>
            <person name="Cholewa A."/>
            <person name="Dutkiewicz J."/>
        </authorList>
    </citation>
    <scope>NUCLEOTIDE SEQUENCE [LARGE SCALE GENOMIC DNA]</scope>
    <source>
        <strain evidence="3 4">AB</strain>
    </source>
</reference>
<name>A0AA97FE59_9MICO</name>
<dbReference type="KEGG" id="mbet:N8K70_10665"/>
<keyword evidence="2" id="KW-1133">Transmembrane helix</keyword>
<evidence type="ECO:0000256" key="1">
    <source>
        <dbReference type="SAM" id="MobiDB-lite"/>
    </source>
</evidence>